<feature type="compositionally biased region" description="Polar residues" evidence="1">
    <location>
        <begin position="56"/>
        <end position="65"/>
    </location>
</feature>
<feature type="compositionally biased region" description="Basic and acidic residues" evidence="1">
    <location>
        <begin position="187"/>
        <end position="202"/>
    </location>
</feature>
<evidence type="ECO:0000313" key="3">
    <source>
        <dbReference type="Proteomes" id="UP001227192"/>
    </source>
</evidence>
<dbReference type="Proteomes" id="UP001227192">
    <property type="component" value="Unassembled WGS sequence"/>
</dbReference>
<feature type="compositionally biased region" description="Low complexity" evidence="1">
    <location>
        <begin position="204"/>
        <end position="226"/>
    </location>
</feature>
<keyword evidence="3" id="KW-1185">Reference proteome</keyword>
<reference evidence="2" key="1">
    <citation type="submission" date="2015-06" db="EMBL/GenBank/DDBJ databases">
        <authorList>
            <person name="Nguyen H."/>
        </authorList>
    </citation>
    <scope>NUCLEOTIDE SEQUENCE</scope>
    <source>
        <strain evidence="2">DAOM 180753</strain>
    </source>
</reference>
<protein>
    <recommendedName>
        <fullName evidence="4">Solid-state culture expressed protein (Aos23)</fullName>
    </recommendedName>
</protein>
<accession>A0AAI9TGT9</accession>
<proteinExistence type="predicted"/>
<feature type="compositionally biased region" description="Basic and acidic residues" evidence="1">
    <location>
        <begin position="40"/>
        <end position="53"/>
    </location>
</feature>
<dbReference type="EMBL" id="LACB01000189">
    <property type="protein sequence ID" value="KAJ9486834.1"/>
    <property type="molecule type" value="Genomic_DNA"/>
</dbReference>
<feature type="compositionally biased region" description="Polar residues" evidence="1">
    <location>
        <begin position="135"/>
        <end position="149"/>
    </location>
</feature>
<evidence type="ECO:0008006" key="4">
    <source>
        <dbReference type="Google" id="ProtNLM"/>
    </source>
</evidence>
<evidence type="ECO:0000256" key="1">
    <source>
        <dbReference type="SAM" id="MobiDB-lite"/>
    </source>
</evidence>
<sequence>METVNKYVNAASTVIWGGDNSPQAQQHGEEPISGVQGKGRATDPYDAGNRDEQPGAIQSNINTAPQHPIIDNKPQEKEVTSITTPRAPTSISACTSVTPALSISGDPTEASESKENKSISGGYTESSGRKDDNDSGYNQEQRSTSTSQAKGGESSEAPRPAHSKEVSKEALQGPQVSAPSPAEDFEKEFRGKKPVDKEDDIGKSSSGESNGNSNESPLSNKSESSSHGNGKQGSMSKVKESVKKHIHYSSK</sequence>
<comment type="caution">
    <text evidence="2">The sequence shown here is derived from an EMBL/GenBank/DDBJ whole genome shotgun (WGS) entry which is preliminary data.</text>
</comment>
<name>A0AAI9TGT9_PENTH</name>
<reference evidence="2" key="2">
    <citation type="journal article" date="2016" name="Fungal Biol.">
        <title>Ochratoxin A production by Penicillium thymicola.</title>
        <authorList>
            <person name="Nguyen H.D.T."/>
            <person name="McMullin D.R."/>
            <person name="Ponomareva E."/>
            <person name="Riley R."/>
            <person name="Pomraning K.R."/>
            <person name="Baker S.E."/>
            <person name="Seifert K.A."/>
        </authorList>
    </citation>
    <scope>NUCLEOTIDE SEQUENCE</scope>
    <source>
        <strain evidence="2">DAOM 180753</strain>
    </source>
</reference>
<feature type="compositionally biased region" description="Polar residues" evidence="1">
    <location>
        <begin position="80"/>
        <end position="101"/>
    </location>
</feature>
<evidence type="ECO:0000313" key="2">
    <source>
        <dbReference type="EMBL" id="KAJ9486834.1"/>
    </source>
</evidence>
<gene>
    <name evidence="2" type="ORF">VN97_g6500</name>
</gene>
<dbReference type="AlphaFoldDB" id="A0AAI9TGT9"/>
<feature type="region of interest" description="Disordered" evidence="1">
    <location>
        <begin position="17"/>
        <end position="251"/>
    </location>
</feature>
<organism evidence="2 3">
    <name type="scientific">Penicillium thymicola</name>
    <dbReference type="NCBI Taxonomy" id="293382"/>
    <lineage>
        <taxon>Eukaryota</taxon>
        <taxon>Fungi</taxon>
        <taxon>Dikarya</taxon>
        <taxon>Ascomycota</taxon>
        <taxon>Pezizomycotina</taxon>
        <taxon>Eurotiomycetes</taxon>
        <taxon>Eurotiomycetidae</taxon>
        <taxon>Eurotiales</taxon>
        <taxon>Aspergillaceae</taxon>
        <taxon>Penicillium</taxon>
    </lineage>
</organism>